<dbReference type="GeneID" id="72003259"/>
<dbReference type="Proteomes" id="UP000814176">
    <property type="component" value="Unassembled WGS sequence"/>
</dbReference>
<dbReference type="EMBL" id="JADCUA010000002">
    <property type="protein sequence ID" value="KAH9843143.1"/>
    <property type="molecule type" value="Genomic_DNA"/>
</dbReference>
<keyword evidence="2" id="KW-1185">Reference proteome</keyword>
<comment type="caution">
    <text evidence="1">The sequence shown here is derived from an EMBL/GenBank/DDBJ whole genome shotgun (WGS) entry which is preliminary data.</text>
</comment>
<reference evidence="1 2" key="1">
    <citation type="journal article" date="2021" name="Environ. Microbiol.">
        <title>Gene family expansions and transcriptome signatures uncover fungal adaptations to wood decay.</title>
        <authorList>
            <person name="Hage H."/>
            <person name="Miyauchi S."/>
            <person name="Viragh M."/>
            <person name="Drula E."/>
            <person name="Min B."/>
            <person name="Chaduli D."/>
            <person name="Navarro D."/>
            <person name="Favel A."/>
            <person name="Norest M."/>
            <person name="Lesage-Meessen L."/>
            <person name="Balint B."/>
            <person name="Merenyi Z."/>
            <person name="de Eugenio L."/>
            <person name="Morin E."/>
            <person name="Martinez A.T."/>
            <person name="Baldrian P."/>
            <person name="Stursova M."/>
            <person name="Martinez M.J."/>
            <person name="Novotny C."/>
            <person name="Magnuson J.K."/>
            <person name="Spatafora J.W."/>
            <person name="Maurice S."/>
            <person name="Pangilinan J."/>
            <person name="Andreopoulos W."/>
            <person name="LaButti K."/>
            <person name="Hundley H."/>
            <person name="Na H."/>
            <person name="Kuo A."/>
            <person name="Barry K."/>
            <person name="Lipzen A."/>
            <person name="Henrissat B."/>
            <person name="Riley R."/>
            <person name="Ahrendt S."/>
            <person name="Nagy L.G."/>
            <person name="Grigoriev I.V."/>
            <person name="Martin F."/>
            <person name="Rosso M.N."/>
        </authorList>
    </citation>
    <scope>NUCLEOTIDE SEQUENCE [LARGE SCALE GENOMIC DNA]</scope>
    <source>
        <strain evidence="1 2">CIRM-BRFM 1785</strain>
    </source>
</reference>
<evidence type="ECO:0000313" key="1">
    <source>
        <dbReference type="EMBL" id="KAH9843143.1"/>
    </source>
</evidence>
<proteinExistence type="predicted"/>
<name>A0ABQ8KXP4_9APHY</name>
<dbReference type="RefSeq" id="XP_047784190.1">
    <property type="nucleotide sequence ID" value="XM_047922527.1"/>
</dbReference>
<sequence length="158" mass="17087">MDRVLVLGTVANLCTASASGGLILCSKNWRLLIEFYFAVLYLYDGILTRPSPTVPSLYGAASSHPRVFCTSWTDTSCFLGLSCNVQHTLQDCNVSSSSGFAPDRAALSALRVFTLLWLQLEITSSRDLRRIASIQHRCLHVGSVPTANSAVSTVLCDG</sequence>
<gene>
    <name evidence="1" type="ORF">C8Q71DRAFT_736054</name>
</gene>
<protein>
    <recommendedName>
        <fullName evidence="3">C3H1-type domain-containing protein</fullName>
    </recommendedName>
</protein>
<evidence type="ECO:0000313" key="2">
    <source>
        <dbReference type="Proteomes" id="UP000814176"/>
    </source>
</evidence>
<accession>A0ABQ8KXP4</accession>
<evidence type="ECO:0008006" key="3">
    <source>
        <dbReference type="Google" id="ProtNLM"/>
    </source>
</evidence>
<organism evidence="1 2">
    <name type="scientific">Rhodofomes roseus</name>
    <dbReference type="NCBI Taxonomy" id="34475"/>
    <lineage>
        <taxon>Eukaryota</taxon>
        <taxon>Fungi</taxon>
        <taxon>Dikarya</taxon>
        <taxon>Basidiomycota</taxon>
        <taxon>Agaricomycotina</taxon>
        <taxon>Agaricomycetes</taxon>
        <taxon>Polyporales</taxon>
        <taxon>Rhodofomes</taxon>
    </lineage>
</organism>